<dbReference type="Pfam" id="PF09898">
    <property type="entry name" value="DUF2125"/>
    <property type="match status" value="1"/>
</dbReference>
<organism evidence="1 2">
    <name type="scientific">Tropicibacter oceani</name>
    <dbReference type="NCBI Taxonomy" id="3058420"/>
    <lineage>
        <taxon>Bacteria</taxon>
        <taxon>Pseudomonadati</taxon>
        <taxon>Pseudomonadota</taxon>
        <taxon>Alphaproteobacteria</taxon>
        <taxon>Rhodobacterales</taxon>
        <taxon>Roseobacteraceae</taxon>
        <taxon>Tropicibacter</taxon>
    </lineage>
</organism>
<accession>A0ABY8QJZ2</accession>
<evidence type="ECO:0000313" key="1">
    <source>
        <dbReference type="EMBL" id="WGW04351.1"/>
    </source>
</evidence>
<dbReference type="Proteomes" id="UP001241605">
    <property type="component" value="Chromosome"/>
</dbReference>
<name>A0ABY8QJZ2_9RHOB</name>
<reference evidence="1 2" key="1">
    <citation type="submission" date="2023-05" db="EMBL/GenBank/DDBJ databases">
        <title>YMD87, complete Genome.</title>
        <authorList>
            <person name="Zhang J."/>
            <person name="Xu X."/>
        </authorList>
    </citation>
    <scope>NUCLEOTIDE SEQUENCE [LARGE SCALE GENOMIC DNA]</scope>
    <source>
        <strain evidence="1 2">YMD87</strain>
    </source>
</reference>
<evidence type="ECO:0000313" key="2">
    <source>
        <dbReference type="Proteomes" id="UP001241605"/>
    </source>
</evidence>
<dbReference type="RefSeq" id="WP_282300983.1">
    <property type="nucleotide sequence ID" value="NZ_CP124616.1"/>
</dbReference>
<keyword evidence="2" id="KW-1185">Reference proteome</keyword>
<proteinExistence type="predicted"/>
<gene>
    <name evidence="1" type="ORF">QF118_02070</name>
</gene>
<dbReference type="InterPro" id="IPR018666">
    <property type="entry name" value="DUF2125"/>
</dbReference>
<dbReference type="EMBL" id="CP124616">
    <property type="protein sequence ID" value="WGW04351.1"/>
    <property type="molecule type" value="Genomic_DNA"/>
</dbReference>
<sequence>MKRLVLAISVAAILYAGFWALQAHNLRSGLERWFAERQQDGWDASYSDLSVRGFPNRLDVTLTDLVLANPDNQTTWRAPFFQMFSLVYRPEHWIFAWPDNQTVTTEAGEHQISSDGLRASLVIQDDRILRSNLEAVVLNISGPTNLAMAGLNLGVAVDDADPRLMRIGLNAAAIAGASGTLGPAPDGKIDEITLRAEVSFDEVWTRDALKSDKPQPTRIVLPLAEYKANKLELKATGDWEVDNKGRLDGTATLRAVNWRELLEGAGAAGDLPEGLADFLTQTMGLVASLSGNKTTLDLTFGFNDGNVSLGIIPLGKAPRIRLR</sequence>
<protein>
    <submittedName>
        <fullName evidence="1">DUF2125 domain-containing protein</fullName>
    </submittedName>
</protein>